<dbReference type="Pfam" id="PF02518">
    <property type="entry name" value="HATPase_c"/>
    <property type="match status" value="1"/>
</dbReference>
<dbReference type="InterPro" id="IPR001789">
    <property type="entry name" value="Sig_transdc_resp-reg_receiver"/>
</dbReference>
<feature type="modified residue" description="4-aspartylphosphate" evidence="4">
    <location>
        <position position="55"/>
    </location>
</feature>
<dbReference type="CDD" id="cd00082">
    <property type="entry name" value="HisKA"/>
    <property type="match status" value="1"/>
</dbReference>
<feature type="domain" description="Response regulatory" evidence="6">
    <location>
        <begin position="392"/>
        <end position="512"/>
    </location>
</feature>
<dbReference type="Gene3D" id="3.40.50.2300">
    <property type="match status" value="2"/>
</dbReference>
<reference evidence="7" key="1">
    <citation type="journal article" date="2021" name="Microb. Physiol.">
        <title>Proteogenomic Insights into the Physiology of Marine, Sulfate-Reducing, Filamentous Desulfonema limicola and Desulfonema magnum.</title>
        <authorList>
            <person name="Schnaars V."/>
            <person name="Wohlbrand L."/>
            <person name="Scheve S."/>
            <person name="Hinrichs C."/>
            <person name="Reinhardt R."/>
            <person name="Rabus R."/>
        </authorList>
    </citation>
    <scope>NUCLEOTIDE SEQUENCE</scope>
    <source>
        <strain evidence="7">4be13</strain>
    </source>
</reference>
<dbReference type="EMBL" id="CP061800">
    <property type="protein sequence ID" value="QTA92463.1"/>
    <property type="molecule type" value="Genomic_DNA"/>
</dbReference>
<dbReference type="InterPro" id="IPR003661">
    <property type="entry name" value="HisK_dim/P_dom"/>
</dbReference>
<feature type="domain" description="Response regulatory" evidence="6">
    <location>
        <begin position="5"/>
        <end position="120"/>
    </location>
</feature>
<dbReference type="AlphaFoldDB" id="A0A975BWA4"/>
<evidence type="ECO:0000256" key="2">
    <source>
        <dbReference type="ARBA" id="ARBA00012438"/>
    </source>
</evidence>
<dbReference type="InterPro" id="IPR004358">
    <property type="entry name" value="Sig_transdc_His_kin-like_C"/>
</dbReference>
<evidence type="ECO:0000259" key="5">
    <source>
        <dbReference type="PROSITE" id="PS50109"/>
    </source>
</evidence>
<dbReference type="CDD" id="cd17534">
    <property type="entry name" value="REC_DC-like"/>
    <property type="match status" value="1"/>
</dbReference>
<keyword evidence="7" id="KW-0808">Transferase</keyword>
<evidence type="ECO:0000313" key="8">
    <source>
        <dbReference type="Proteomes" id="UP000663722"/>
    </source>
</evidence>
<name>A0A975BWA4_9BACT</name>
<dbReference type="Pfam" id="PF00072">
    <property type="entry name" value="Response_reg"/>
    <property type="match status" value="2"/>
</dbReference>
<dbReference type="SUPFAM" id="SSF55874">
    <property type="entry name" value="ATPase domain of HSP90 chaperone/DNA topoisomerase II/histidine kinase"/>
    <property type="match status" value="1"/>
</dbReference>
<proteinExistence type="predicted"/>
<dbReference type="CDD" id="cd00156">
    <property type="entry name" value="REC"/>
    <property type="match status" value="1"/>
</dbReference>
<accession>A0A975BWA4</accession>
<dbReference type="SMART" id="SM00448">
    <property type="entry name" value="REC"/>
    <property type="match status" value="2"/>
</dbReference>
<dbReference type="KEGG" id="dmm:dnm_085430"/>
<dbReference type="SMART" id="SM00387">
    <property type="entry name" value="HATPase_c"/>
    <property type="match status" value="1"/>
</dbReference>
<dbReference type="InterPro" id="IPR005467">
    <property type="entry name" value="His_kinase_dom"/>
</dbReference>
<dbReference type="PROSITE" id="PS50109">
    <property type="entry name" value="HIS_KIN"/>
    <property type="match status" value="1"/>
</dbReference>
<dbReference type="EC" id="2.7.13.3" evidence="2"/>
<sequence length="517" mass="57861">MTKARILIVEDEYVIAENMQAKLEKEGYVVCGVAPSGKRAIQKAKTEKPDLVLMDIMLKGPMDGIEAANQIRKRFNIPIIYLTAFSDKEMLDRAKITEPFGYLLKPFEDRELYANIEMAFYKARMEQELLKAKKFESVAILAGGIAHDYNNLLSVILGNINMAKEDIRPECFDIYGFLDEAEKATLRAKYLTHQMLTLSKSGFSTKKTDSIADFLKESVKLVLTGSNVSCEFNIPNDLWRVEYDEAQMRHVISNMTMNADQAMPEGGTINVCAENFVVDAEKGEHVLFLAHGKYVKISLQDKGSGISEEHLPMIFDPYFSTKEKGTQKGMGLGLAIVYSVVKKHKGHIAVESEPGVGTTFHIYLPASEKETAEPRNVKVNSVPVAAEKGKKKLLVMDDEEMIRNFLKQMLDRLGCETEFARDGGEAIDLYEKAKTSGEPFDAVILGLTVRGGMGGKEAVWRLKEIDSEVKAIISSGYSNDPVMMNFREYGFAGAIPKPCMKKELNNILHRVLQGQYR</sequence>
<evidence type="ECO:0000259" key="6">
    <source>
        <dbReference type="PROSITE" id="PS50110"/>
    </source>
</evidence>
<keyword evidence="8" id="KW-1185">Reference proteome</keyword>
<dbReference type="RefSeq" id="WP_207679817.1">
    <property type="nucleotide sequence ID" value="NZ_CP061800.1"/>
</dbReference>
<evidence type="ECO:0000256" key="3">
    <source>
        <dbReference type="ARBA" id="ARBA00022553"/>
    </source>
</evidence>
<dbReference type="Proteomes" id="UP000663722">
    <property type="component" value="Chromosome"/>
</dbReference>
<organism evidence="7 8">
    <name type="scientific">Desulfonema magnum</name>
    <dbReference type="NCBI Taxonomy" id="45655"/>
    <lineage>
        <taxon>Bacteria</taxon>
        <taxon>Pseudomonadati</taxon>
        <taxon>Thermodesulfobacteriota</taxon>
        <taxon>Desulfobacteria</taxon>
        <taxon>Desulfobacterales</taxon>
        <taxon>Desulfococcaceae</taxon>
        <taxon>Desulfonema</taxon>
    </lineage>
</organism>
<dbReference type="SUPFAM" id="SSF52172">
    <property type="entry name" value="CheY-like"/>
    <property type="match status" value="2"/>
</dbReference>
<evidence type="ECO:0000256" key="1">
    <source>
        <dbReference type="ARBA" id="ARBA00000085"/>
    </source>
</evidence>
<dbReference type="SUPFAM" id="SSF47384">
    <property type="entry name" value="Homodimeric domain of signal transducing histidine kinase"/>
    <property type="match status" value="1"/>
</dbReference>
<dbReference type="PANTHER" id="PTHR43065">
    <property type="entry name" value="SENSOR HISTIDINE KINASE"/>
    <property type="match status" value="1"/>
</dbReference>
<dbReference type="PROSITE" id="PS50110">
    <property type="entry name" value="RESPONSE_REGULATORY"/>
    <property type="match status" value="2"/>
</dbReference>
<dbReference type="InterPro" id="IPR011006">
    <property type="entry name" value="CheY-like_superfamily"/>
</dbReference>
<dbReference type="InterPro" id="IPR036097">
    <property type="entry name" value="HisK_dim/P_sf"/>
</dbReference>
<comment type="catalytic activity">
    <reaction evidence="1">
        <text>ATP + protein L-histidine = ADP + protein N-phospho-L-histidine.</text>
        <dbReference type="EC" id="2.7.13.3"/>
    </reaction>
</comment>
<evidence type="ECO:0000256" key="4">
    <source>
        <dbReference type="PROSITE-ProRule" id="PRU00169"/>
    </source>
</evidence>
<dbReference type="GO" id="GO:0000155">
    <property type="term" value="F:phosphorelay sensor kinase activity"/>
    <property type="evidence" value="ECO:0007669"/>
    <property type="project" value="InterPro"/>
</dbReference>
<keyword evidence="3 4" id="KW-0597">Phosphoprotein</keyword>
<dbReference type="Gene3D" id="1.10.287.130">
    <property type="match status" value="1"/>
</dbReference>
<keyword evidence="7" id="KW-0418">Kinase</keyword>
<evidence type="ECO:0000313" key="7">
    <source>
        <dbReference type="EMBL" id="QTA92463.1"/>
    </source>
</evidence>
<protein>
    <recommendedName>
        <fullName evidence="2">histidine kinase</fullName>
        <ecNumber evidence="2">2.7.13.3</ecNumber>
    </recommendedName>
</protein>
<dbReference type="InterPro" id="IPR003594">
    <property type="entry name" value="HATPase_dom"/>
</dbReference>
<dbReference type="PRINTS" id="PR00344">
    <property type="entry name" value="BCTRLSENSOR"/>
</dbReference>
<feature type="domain" description="Histidine kinase" evidence="5">
    <location>
        <begin position="144"/>
        <end position="368"/>
    </location>
</feature>
<dbReference type="InterPro" id="IPR036890">
    <property type="entry name" value="HATPase_C_sf"/>
</dbReference>
<gene>
    <name evidence="7" type="ORF">dnm_085430</name>
</gene>
<comment type="caution">
    <text evidence="4">Lacks conserved residue(s) required for the propagation of feature annotation.</text>
</comment>
<dbReference type="PANTHER" id="PTHR43065:SF42">
    <property type="entry name" value="TWO-COMPONENT SENSOR PPRA"/>
    <property type="match status" value="1"/>
</dbReference>
<dbReference type="Gene3D" id="3.30.565.10">
    <property type="entry name" value="Histidine kinase-like ATPase, C-terminal domain"/>
    <property type="match status" value="1"/>
</dbReference>